<reference evidence="1 2" key="1">
    <citation type="submission" date="2020-08" db="EMBL/GenBank/DDBJ databases">
        <title>Genomic Encyclopedia of Type Strains, Phase IV (KMG-IV): sequencing the most valuable type-strain genomes for metagenomic binning, comparative biology and taxonomic classification.</title>
        <authorList>
            <person name="Goeker M."/>
        </authorList>
    </citation>
    <scope>NUCLEOTIDE SEQUENCE [LARGE SCALE GENOMIC DNA]</scope>
    <source>
        <strain evidence="1 2">DSM 15743</strain>
    </source>
</reference>
<dbReference type="RefSeq" id="WP_027317286.1">
    <property type="nucleotide sequence ID" value="NZ_JACIDC010000024.1"/>
</dbReference>
<keyword evidence="2" id="KW-1185">Reference proteome</keyword>
<keyword evidence="1" id="KW-0687">Ribonucleoprotein</keyword>
<name>A0A7W6IIS6_9HYPH</name>
<comment type="caution">
    <text evidence="1">The sequence shown here is derived from an EMBL/GenBank/DDBJ whole genome shotgun (WGS) entry which is preliminary data.</text>
</comment>
<evidence type="ECO:0000313" key="1">
    <source>
        <dbReference type="EMBL" id="MBB4042203.1"/>
    </source>
</evidence>
<dbReference type="GO" id="GO:0005840">
    <property type="term" value="C:ribosome"/>
    <property type="evidence" value="ECO:0007669"/>
    <property type="project" value="UniProtKB-KW"/>
</dbReference>
<gene>
    <name evidence="1" type="ORF">GGR34_003891</name>
</gene>
<protein>
    <submittedName>
        <fullName evidence="1">Ribosomal protein S27E</fullName>
    </submittedName>
</protein>
<keyword evidence="1" id="KW-0689">Ribosomal protein</keyword>
<proteinExistence type="predicted"/>
<evidence type="ECO:0000313" key="2">
    <source>
        <dbReference type="Proteomes" id="UP000519439"/>
    </source>
</evidence>
<dbReference type="EMBL" id="JACIDC010000024">
    <property type="protein sequence ID" value="MBB4042203.1"/>
    <property type="molecule type" value="Genomic_DNA"/>
</dbReference>
<organism evidence="1 2">
    <name type="scientific">Microvirga flocculans</name>
    <dbReference type="NCBI Taxonomy" id="217168"/>
    <lineage>
        <taxon>Bacteria</taxon>
        <taxon>Pseudomonadati</taxon>
        <taxon>Pseudomonadota</taxon>
        <taxon>Alphaproteobacteria</taxon>
        <taxon>Hyphomicrobiales</taxon>
        <taxon>Methylobacteriaceae</taxon>
        <taxon>Microvirga</taxon>
    </lineage>
</organism>
<dbReference type="Proteomes" id="UP000519439">
    <property type="component" value="Unassembled WGS sequence"/>
</dbReference>
<accession>A0A7W6IIS6</accession>
<dbReference type="AlphaFoldDB" id="A0A7W6IIS6"/>
<sequence length="60" mass="6351">MFENVVLTSEAFRESAHLMQGSLRMALKGCPDCGTAQMIASPSLGTCEECGSALVVLPFD</sequence>